<reference evidence="2 3" key="1">
    <citation type="submission" date="2018-05" db="EMBL/GenBank/DDBJ databases">
        <title>Genomic Encyclopedia of Type Strains, Phase IV (KMG-IV): sequencing the most valuable type-strain genomes for metagenomic binning, comparative biology and taxonomic classification.</title>
        <authorList>
            <person name="Goeker M."/>
        </authorList>
    </citation>
    <scope>NUCLEOTIDE SEQUENCE [LARGE SCALE GENOMIC DNA]</scope>
    <source>
        <strain evidence="2 3">DSM 6986</strain>
    </source>
</reference>
<evidence type="ECO:0000313" key="2">
    <source>
        <dbReference type="EMBL" id="PWJ80640.1"/>
    </source>
</evidence>
<accession>A0A316BZW2</accession>
<evidence type="ECO:0000256" key="1">
    <source>
        <dbReference type="SAM" id="Phobius"/>
    </source>
</evidence>
<keyword evidence="3" id="KW-1185">Reference proteome</keyword>
<sequence>MNDFLLTRVIIPGIMAIAAVVIVALVAVAIYYANSEKLTLTKAEWVCTRSETVLMPMPAGKVMVTIPQQQCVQYSRQ</sequence>
<dbReference type="AlphaFoldDB" id="A0A316BZW2"/>
<keyword evidence="1" id="KW-0472">Membrane</keyword>
<comment type="caution">
    <text evidence="2">The sequence shown here is derived from an EMBL/GenBank/DDBJ whole genome shotgun (WGS) entry which is preliminary data.</text>
</comment>
<dbReference type="Proteomes" id="UP000245396">
    <property type="component" value="Unassembled WGS sequence"/>
</dbReference>
<protein>
    <submittedName>
        <fullName evidence="2">Uncharacterized protein</fullName>
    </submittedName>
</protein>
<proteinExistence type="predicted"/>
<evidence type="ECO:0000313" key="3">
    <source>
        <dbReference type="Proteomes" id="UP000245396"/>
    </source>
</evidence>
<keyword evidence="1" id="KW-0812">Transmembrane</keyword>
<feature type="transmembrane region" description="Helical" evidence="1">
    <location>
        <begin position="6"/>
        <end position="32"/>
    </location>
</feature>
<gene>
    <name evidence="2" type="ORF">C7441_112182</name>
</gene>
<dbReference type="EMBL" id="QGGG01000012">
    <property type="protein sequence ID" value="PWJ80640.1"/>
    <property type="molecule type" value="Genomic_DNA"/>
</dbReference>
<dbReference type="RefSeq" id="WP_109613903.1">
    <property type="nucleotide sequence ID" value="NZ_QGGG01000012.1"/>
</dbReference>
<name>A0A316BZW2_PSESE</name>
<keyword evidence="1" id="KW-1133">Transmembrane helix</keyword>
<organism evidence="2 3">
    <name type="scientific">Pseudaminobacter salicylatoxidans</name>
    <dbReference type="NCBI Taxonomy" id="93369"/>
    <lineage>
        <taxon>Bacteria</taxon>
        <taxon>Pseudomonadati</taxon>
        <taxon>Pseudomonadota</taxon>
        <taxon>Alphaproteobacteria</taxon>
        <taxon>Hyphomicrobiales</taxon>
        <taxon>Phyllobacteriaceae</taxon>
        <taxon>Pseudaminobacter</taxon>
    </lineage>
</organism>